<keyword evidence="12" id="KW-1185">Reference proteome</keyword>
<dbReference type="Gene3D" id="3.40.640.10">
    <property type="entry name" value="Type I PLP-dependent aspartate aminotransferase-like (Major domain)"/>
    <property type="match status" value="1"/>
</dbReference>
<protein>
    <recommendedName>
        <fullName evidence="3 9">Glutamate decarboxylase</fullName>
        <ecNumber evidence="3 9">4.1.1.15</ecNumber>
    </recommendedName>
</protein>
<reference evidence="12" key="1">
    <citation type="journal article" date="2011" name="Nat. Commun.">
        <title>Effector diversification within compartments of the Leptosphaeria maculans genome affected by Repeat-Induced Point mutations.</title>
        <authorList>
            <person name="Rouxel T."/>
            <person name="Grandaubert J."/>
            <person name="Hane J.K."/>
            <person name="Hoede C."/>
            <person name="van de Wouw A.P."/>
            <person name="Couloux A."/>
            <person name="Dominguez V."/>
            <person name="Anthouard V."/>
            <person name="Bally P."/>
            <person name="Bourras S."/>
            <person name="Cozijnsen A.J."/>
            <person name="Ciuffetti L.M."/>
            <person name="Degrave A."/>
            <person name="Dilmaghani A."/>
            <person name="Duret L."/>
            <person name="Fudal I."/>
            <person name="Goodwin S.B."/>
            <person name="Gout L."/>
            <person name="Glaser N."/>
            <person name="Linglin J."/>
            <person name="Kema G.H.J."/>
            <person name="Lapalu N."/>
            <person name="Lawrence C.B."/>
            <person name="May K."/>
            <person name="Meyer M."/>
            <person name="Ollivier B."/>
            <person name="Poulain J."/>
            <person name="Schoch C.L."/>
            <person name="Simon A."/>
            <person name="Spatafora J.W."/>
            <person name="Stachowiak A."/>
            <person name="Turgeon B.G."/>
            <person name="Tyler B.M."/>
            <person name="Vincent D."/>
            <person name="Weissenbach J."/>
            <person name="Amselem J."/>
            <person name="Quesneville H."/>
            <person name="Oliver R.P."/>
            <person name="Wincker P."/>
            <person name="Balesdent M.-H."/>
            <person name="Howlett B.J."/>
        </authorList>
    </citation>
    <scope>NUCLEOTIDE SEQUENCE [LARGE SCALE GENOMIC DNA]</scope>
    <source>
        <strain evidence="12">JN3 / isolate v23.1.3 / race Av1-4-5-6-7-8</strain>
    </source>
</reference>
<evidence type="ECO:0000256" key="6">
    <source>
        <dbReference type="ARBA" id="ARBA00048868"/>
    </source>
</evidence>
<feature type="compositionally biased region" description="Basic residues" evidence="10">
    <location>
        <begin position="532"/>
        <end position="552"/>
    </location>
</feature>
<dbReference type="FunCoup" id="E4ZNI7">
    <property type="interactions" value="281"/>
</dbReference>
<evidence type="ECO:0000256" key="2">
    <source>
        <dbReference type="ARBA" id="ARBA00009533"/>
    </source>
</evidence>
<feature type="compositionally biased region" description="Polar residues" evidence="10">
    <location>
        <begin position="516"/>
        <end position="527"/>
    </location>
</feature>
<dbReference type="Gene3D" id="4.10.280.50">
    <property type="match status" value="1"/>
</dbReference>
<dbReference type="AlphaFoldDB" id="E4ZNI7"/>
<dbReference type="PANTHER" id="PTHR43321">
    <property type="entry name" value="GLUTAMATE DECARBOXYLASE"/>
    <property type="match status" value="1"/>
</dbReference>
<accession>E4ZNI7</accession>
<proteinExistence type="inferred from homology"/>
<evidence type="ECO:0000313" key="12">
    <source>
        <dbReference type="Proteomes" id="UP000002668"/>
    </source>
</evidence>
<dbReference type="NCBIfam" id="TIGR01788">
    <property type="entry name" value="Glu-decarb-GAD"/>
    <property type="match status" value="1"/>
</dbReference>
<sequence length="552" mass="61598">MTTLENCGQSIGVREQLHSIPKSSVTKHWSTFDGRTPAEICISYHVYRTLCGHPLHKAAGKKGRDRTVSHITPYSTRYAFGTELSTFKIPAEGVPADVVHRLLKDELGLDGRPSLNLASCVETYMEKEAEQLMVENLSNNMSDADEYPAMIDMHTRCVSILAHLWGVQKGEKAIGSGTTGSSEAIHLGGLAMKRRWQEKRRAEDKDTSSPNIIMGANAQVALEKFACYFEVEARILPVNEDSSYRLGPKPVKENIDENSTGIFVILLSTCTGNYEPVEEISNILDKYEKETGVDIPIHVDGASGAFIAPFTHAKAGKKWNFEPPRVKSINVSGHKFGLVYGGVGWIIWRDESYRPKHLVFELHYLGGTEDSYKLNFSRLGAQIIAQYYNLIHLGFSGYRNIMGNTLANARLLSRALEYTGWYRCVSDIHRKKGDLNAGYNAGLPVVAFTLTDNLHKKEFPHVKQEAASNMLRAKQYIIPIVRESLPLDMIDRLVKDIISMTELPMKTDAVNPAAFQPSSASIEQQHASPGLQKKHEHKAKRPSHKSVYRAVC</sequence>
<dbReference type="HOGENOM" id="CLU_019582_2_3_1"/>
<dbReference type="EC" id="4.1.1.15" evidence="3 9"/>
<keyword evidence="5 8" id="KW-0456">Lyase</keyword>
<evidence type="ECO:0000256" key="7">
    <source>
        <dbReference type="PIRSR" id="PIRSR602129-50"/>
    </source>
</evidence>
<evidence type="ECO:0000256" key="3">
    <source>
        <dbReference type="ARBA" id="ARBA00012421"/>
    </source>
</evidence>
<evidence type="ECO:0000256" key="4">
    <source>
        <dbReference type="ARBA" id="ARBA00022898"/>
    </source>
</evidence>
<evidence type="ECO:0000256" key="8">
    <source>
        <dbReference type="RuleBase" id="RU000382"/>
    </source>
</evidence>
<dbReference type="InterPro" id="IPR015424">
    <property type="entry name" value="PyrdxlP-dep_Trfase"/>
</dbReference>
<feature type="modified residue" description="N6-(pyridoxal phosphate)lysine" evidence="7">
    <location>
        <position position="335"/>
    </location>
</feature>
<evidence type="ECO:0000313" key="11">
    <source>
        <dbReference type="EMBL" id="CBX93046.1"/>
    </source>
</evidence>
<dbReference type="VEuPathDB" id="FungiDB:LEMA_P039470.1"/>
<name>E4ZNI7_LEPMJ</name>
<dbReference type="OMA" id="KNIMQNC"/>
<comment type="catalytic activity">
    <reaction evidence="6 9">
        <text>L-glutamate + H(+) = 4-aminobutanoate + CO2</text>
        <dbReference type="Rhea" id="RHEA:17785"/>
        <dbReference type="ChEBI" id="CHEBI:15378"/>
        <dbReference type="ChEBI" id="CHEBI:16526"/>
        <dbReference type="ChEBI" id="CHEBI:29985"/>
        <dbReference type="ChEBI" id="CHEBI:59888"/>
        <dbReference type="EC" id="4.1.1.15"/>
    </reaction>
</comment>
<comment type="cofactor">
    <cofactor evidence="1 7 8">
        <name>pyridoxal 5'-phosphate</name>
        <dbReference type="ChEBI" id="CHEBI:597326"/>
    </cofactor>
</comment>
<keyword evidence="9" id="KW-0210">Decarboxylase</keyword>
<keyword evidence="4 7" id="KW-0663">Pyridoxal phosphate</keyword>
<dbReference type="FunFam" id="3.40.640.10:FF:000017">
    <property type="entry name" value="Glutamate decarboxylase"/>
    <property type="match status" value="1"/>
</dbReference>
<gene>
    <name evidence="11" type="ORF">LEMA_P039470.1</name>
</gene>
<dbReference type="EMBL" id="FP929105">
    <property type="protein sequence ID" value="CBX93046.1"/>
    <property type="molecule type" value="Genomic_DNA"/>
</dbReference>
<feature type="region of interest" description="Disordered" evidence="10">
    <location>
        <begin position="515"/>
        <end position="552"/>
    </location>
</feature>
<dbReference type="Pfam" id="PF00282">
    <property type="entry name" value="Pyridoxal_deC"/>
    <property type="match status" value="1"/>
</dbReference>
<dbReference type="GO" id="GO:0006538">
    <property type="term" value="P:L-glutamate catabolic process"/>
    <property type="evidence" value="ECO:0007669"/>
    <property type="project" value="EnsemblFungi"/>
</dbReference>
<dbReference type="GO" id="GO:0005829">
    <property type="term" value="C:cytosol"/>
    <property type="evidence" value="ECO:0007669"/>
    <property type="project" value="TreeGrafter"/>
</dbReference>
<dbReference type="InParanoid" id="E4ZNI7"/>
<dbReference type="InterPro" id="IPR010107">
    <property type="entry name" value="Glutamate_decarboxylase"/>
</dbReference>
<dbReference type="InterPro" id="IPR015421">
    <property type="entry name" value="PyrdxlP-dep_Trfase_major"/>
</dbReference>
<dbReference type="GO" id="GO:0034599">
    <property type="term" value="P:cellular response to oxidative stress"/>
    <property type="evidence" value="ECO:0007669"/>
    <property type="project" value="EnsemblFungi"/>
</dbReference>
<evidence type="ECO:0000256" key="9">
    <source>
        <dbReference type="RuleBase" id="RU361171"/>
    </source>
</evidence>
<evidence type="ECO:0000256" key="1">
    <source>
        <dbReference type="ARBA" id="ARBA00001933"/>
    </source>
</evidence>
<dbReference type="OrthoDB" id="5152799at2759"/>
<evidence type="ECO:0000256" key="5">
    <source>
        <dbReference type="ARBA" id="ARBA00023239"/>
    </source>
</evidence>
<dbReference type="InterPro" id="IPR002129">
    <property type="entry name" value="PyrdxlP-dep_de-COase"/>
</dbReference>
<dbReference type="PANTHER" id="PTHR43321:SF3">
    <property type="entry name" value="GLUTAMATE DECARBOXYLASE"/>
    <property type="match status" value="1"/>
</dbReference>
<evidence type="ECO:0000256" key="10">
    <source>
        <dbReference type="SAM" id="MobiDB-lite"/>
    </source>
</evidence>
<dbReference type="GO" id="GO:0004351">
    <property type="term" value="F:glutamate decarboxylase activity"/>
    <property type="evidence" value="ECO:0007669"/>
    <property type="project" value="UniProtKB-EC"/>
</dbReference>
<dbReference type="eggNOG" id="KOG1383">
    <property type="taxonomic scope" value="Eukaryota"/>
</dbReference>
<dbReference type="STRING" id="985895.E4ZNI7"/>
<organism evidence="12">
    <name type="scientific">Leptosphaeria maculans (strain JN3 / isolate v23.1.3 / race Av1-4-5-6-7-8)</name>
    <name type="common">Blackleg fungus</name>
    <name type="synonym">Phoma lingam</name>
    <dbReference type="NCBI Taxonomy" id="985895"/>
    <lineage>
        <taxon>Eukaryota</taxon>
        <taxon>Fungi</taxon>
        <taxon>Dikarya</taxon>
        <taxon>Ascomycota</taxon>
        <taxon>Pezizomycotina</taxon>
        <taxon>Dothideomycetes</taxon>
        <taxon>Pleosporomycetidae</taxon>
        <taxon>Pleosporales</taxon>
        <taxon>Pleosporineae</taxon>
        <taxon>Leptosphaeriaceae</taxon>
        <taxon>Plenodomus</taxon>
        <taxon>Plenodomus lingam/Leptosphaeria maculans species complex</taxon>
    </lineage>
</organism>
<dbReference type="GO" id="GO:0030170">
    <property type="term" value="F:pyridoxal phosphate binding"/>
    <property type="evidence" value="ECO:0007669"/>
    <property type="project" value="InterPro"/>
</dbReference>
<dbReference type="SUPFAM" id="SSF53383">
    <property type="entry name" value="PLP-dependent transferases"/>
    <property type="match status" value="1"/>
</dbReference>
<comment type="similarity">
    <text evidence="2 8">Belongs to the group II decarboxylase family.</text>
</comment>
<dbReference type="Proteomes" id="UP000002668">
    <property type="component" value="Genome"/>
</dbReference>
<dbReference type="GeneID" id="13283069"/>